<organism evidence="1 2">
    <name type="scientific">Plasmodium yoelii yoelii</name>
    <dbReference type="NCBI Taxonomy" id="73239"/>
    <lineage>
        <taxon>Eukaryota</taxon>
        <taxon>Sar</taxon>
        <taxon>Alveolata</taxon>
        <taxon>Apicomplexa</taxon>
        <taxon>Aconoidasida</taxon>
        <taxon>Haemosporida</taxon>
        <taxon>Plasmodiidae</taxon>
        <taxon>Plasmodium</taxon>
        <taxon>Plasmodium (Vinckeia)</taxon>
    </lineage>
</organism>
<sequence>MLAKKRNTNSIVTYIYIRNNMCYYAHMVYTKINFEEHARCLKYFLLFIQTSLNVLLNQDFGVYKYMVTYI</sequence>
<evidence type="ECO:0000313" key="1">
    <source>
        <dbReference type="EMBL" id="EAA22447.1"/>
    </source>
</evidence>
<keyword evidence="2" id="KW-1185">Reference proteome</keyword>
<name>Q7RKH2_PLAYO</name>
<dbReference type="InParanoid" id="Q7RKH2"/>
<reference evidence="1 2" key="1">
    <citation type="journal article" date="2002" name="Nature">
        <title>Genome sequence and comparative analysis of the model rodent malaria parasite Plasmodium yoelii yoelii.</title>
        <authorList>
            <person name="Carlton J.M."/>
            <person name="Angiuoli S.V."/>
            <person name="Suh B.B."/>
            <person name="Kooij T.W."/>
            <person name="Pertea M."/>
            <person name="Silva J.C."/>
            <person name="Ermolaeva M.D."/>
            <person name="Allen J.E."/>
            <person name="Selengut J.D."/>
            <person name="Koo H.L."/>
            <person name="Peterson J.D."/>
            <person name="Pop M."/>
            <person name="Kosack D.S."/>
            <person name="Shumway M.F."/>
            <person name="Bidwell S.L."/>
            <person name="Shallom S.J."/>
            <person name="van Aken S.E."/>
            <person name="Riedmuller S.B."/>
            <person name="Feldblyum T.V."/>
            <person name="Cho J.K."/>
            <person name="Quackenbush J."/>
            <person name="Sedegah M."/>
            <person name="Shoaibi A."/>
            <person name="Cummings L.M."/>
            <person name="Florens L."/>
            <person name="Yates J.R."/>
            <person name="Raine J.D."/>
            <person name="Sinden R.E."/>
            <person name="Harris M.A."/>
            <person name="Cunningham D.A."/>
            <person name="Preiser P.R."/>
            <person name="Bergman L.W."/>
            <person name="Vaidya A.B."/>
            <person name="van Lin L.H."/>
            <person name="Janse C.J."/>
            <person name="Waters A.P."/>
            <person name="Smith H.O."/>
            <person name="White O.R."/>
            <person name="Salzberg S.L."/>
            <person name="Venter J.C."/>
            <person name="Fraser C.M."/>
            <person name="Hoffman S.L."/>
            <person name="Gardner M.J."/>
            <person name="Carucci D.J."/>
        </authorList>
    </citation>
    <scope>NUCLEOTIDE SEQUENCE [LARGE SCALE GENOMIC DNA]</scope>
    <source>
        <strain evidence="1 2">17XNL</strain>
    </source>
</reference>
<comment type="caution">
    <text evidence="1">The sequence shown here is derived from an EMBL/GenBank/DDBJ whole genome shotgun (WGS) entry which is preliminary data.</text>
</comment>
<dbReference type="EMBL" id="AABL01000825">
    <property type="protein sequence ID" value="EAA22447.1"/>
    <property type="molecule type" value="Genomic_DNA"/>
</dbReference>
<dbReference type="Proteomes" id="UP000008553">
    <property type="component" value="Unassembled WGS sequence"/>
</dbReference>
<proteinExistence type="predicted"/>
<protein>
    <submittedName>
        <fullName evidence="1">Uncharacterized protein</fullName>
    </submittedName>
</protein>
<dbReference type="AlphaFoldDB" id="Q7RKH2"/>
<dbReference type="PaxDb" id="73239-Q7RKH2"/>
<accession>Q7RKH2</accession>
<feature type="non-terminal residue" evidence="1">
    <location>
        <position position="70"/>
    </location>
</feature>
<evidence type="ECO:0000313" key="2">
    <source>
        <dbReference type="Proteomes" id="UP000008553"/>
    </source>
</evidence>
<gene>
    <name evidence="1" type="ORF">PY02929</name>
</gene>